<keyword evidence="9" id="KW-1133">Transmembrane helix</keyword>
<dbReference type="EC" id="2.4.99.28" evidence="7"/>
<sequence length="798" mass="88643">MTRSDKVIAVTGLRRRALKLGVLVFAIVILIALLLDLLFPMDVPRLNAASFGQRSDFAQLVVDRNNRPLRAFADHDGVWRYPVALSEVSPLYIQALLEYEDRWFYSHLGINPAALLRAAWQNWRCHCVVSGGSTLTMQVARRFYPHDRTVLGKTTQMLRALQLEWHFSKNEILTLYLNYAPMGGTIEGVEAASRQYLDKPAAQLSQAEAALLAVLPQAPSRLRPDRHPQRARLYRDKVLKRLFDFGVLSAQALQQAMLEPVLADTPQTPMLAPIFSRWARSQRPNSAIVHSTLDAELQWQLEDYLQALIQSFPSQHSAAILVMDNASAEVRAYLGSADFLDSRRVGQVDMVQAQRSPGSTLKPFVYGLAIEQGLIHSESLLRDVPRQFSQYQPDNFTGTFSGPVSTSEALRRSLNLPAVQVMEALGPSVLYNALASAGVRIELPAFAEPNLALVLGGGGLSLWQLVQLYGGLANQGLVREPQSLLPLVADSSRWLLSPASAYVVGNMLRSPRPDRARSDSIEGQGHRIAWKTGTSYGYRDAWAVGFTPRYTIGVWFGRPDGTPSPGQYGAITALPVLFQVFDRLDPHPDNFPQPVDVSKATICWPLGQLAAATPGNQCHQQRDALLVRQQVPPTLIDATVDGFARNPLTLAISEHQLRVDGYCNVSERQSLEVALWPRNLEPWITPSWRYAQQVPALDPRCQDRVPVSTAPLHIIGLEAHTIVRSSRQGGDGASLVMPELDLQAMGGSGLRYWFVDGQFIRNSEETHPWRWRASTPGLHDIVVMDEQGSLDRIEVEVQ</sequence>
<gene>
    <name evidence="13" type="ORF">MGWOODY_Tha1909</name>
</gene>
<dbReference type="Gene3D" id="1.10.3810.10">
    <property type="entry name" value="Biosynthetic peptidoglycan transglycosylase-like"/>
    <property type="match status" value="1"/>
</dbReference>
<evidence type="ECO:0000259" key="12">
    <source>
        <dbReference type="Pfam" id="PF06832"/>
    </source>
</evidence>
<evidence type="ECO:0000256" key="8">
    <source>
        <dbReference type="ARBA" id="ARBA00049902"/>
    </source>
</evidence>
<dbReference type="Pfam" id="PF00912">
    <property type="entry name" value="Transgly"/>
    <property type="match status" value="1"/>
</dbReference>
<keyword evidence="4 13" id="KW-0808">Transferase</keyword>
<dbReference type="PANTHER" id="PTHR32282:SF15">
    <property type="entry name" value="PENICILLIN-BINDING PROTEIN 1C"/>
    <property type="match status" value="1"/>
</dbReference>
<dbReference type="Pfam" id="PF06832">
    <property type="entry name" value="BiPBP_C"/>
    <property type="match status" value="1"/>
</dbReference>
<evidence type="ECO:0000256" key="9">
    <source>
        <dbReference type="SAM" id="Phobius"/>
    </source>
</evidence>
<dbReference type="GO" id="GO:0006508">
    <property type="term" value="P:proteolysis"/>
    <property type="evidence" value="ECO:0007669"/>
    <property type="project" value="UniProtKB-KW"/>
</dbReference>
<dbReference type="Gene3D" id="3.40.710.10">
    <property type="entry name" value="DD-peptidase/beta-lactamase superfamily"/>
    <property type="match status" value="1"/>
</dbReference>
<keyword evidence="9" id="KW-0472">Membrane</keyword>
<dbReference type="InterPro" id="IPR050396">
    <property type="entry name" value="Glycosyltr_51/Transpeptidase"/>
</dbReference>
<dbReference type="SUPFAM" id="SSF53955">
    <property type="entry name" value="Lysozyme-like"/>
    <property type="match status" value="1"/>
</dbReference>
<dbReference type="InterPro" id="IPR009647">
    <property type="entry name" value="PBP_C"/>
</dbReference>
<evidence type="ECO:0000256" key="5">
    <source>
        <dbReference type="ARBA" id="ARBA00022801"/>
    </source>
</evidence>
<dbReference type="NCBIfam" id="TIGR02073">
    <property type="entry name" value="PBP_1c"/>
    <property type="match status" value="1"/>
</dbReference>
<feature type="domain" description="Glycosyl transferase family 51" evidence="11">
    <location>
        <begin position="76"/>
        <end position="242"/>
    </location>
</feature>
<dbReference type="InterPro" id="IPR036950">
    <property type="entry name" value="PBP_transglycosylase"/>
</dbReference>
<evidence type="ECO:0000259" key="10">
    <source>
        <dbReference type="Pfam" id="PF00905"/>
    </source>
</evidence>
<protein>
    <recommendedName>
        <fullName evidence="7">peptidoglycan glycosyltransferase</fullName>
        <ecNumber evidence="7">2.4.99.28</ecNumber>
    </recommendedName>
</protein>
<proteinExistence type="predicted"/>
<evidence type="ECO:0000256" key="1">
    <source>
        <dbReference type="ARBA" id="ARBA00022645"/>
    </source>
</evidence>
<dbReference type="InterPro" id="IPR012338">
    <property type="entry name" value="Beta-lactam/transpept-like"/>
</dbReference>
<dbReference type="Pfam" id="PF00905">
    <property type="entry name" value="Transpeptidase"/>
    <property type="match status" value="1"/>
</dbReference>
<keyword evidence="1" id="KW-0121">Carboxypeptidase</keyword>
<keyword evidence="5" id="KW-0378">Hydrolase</keyword>
<dbReference type="GO" id="GO:0008955">
    <property type="term" value="F:peptidoglycan glycosyltransferase activity"/>
    <property type="evidence" value="ECO:0007669"/>
    <property type="project" value="UniProtKB-EC"/>
</dbReference>
<dbReference type="AlphaFoldDB" id="A0A170PMC4"/>
<name>A0A170PMC4_9ZZZZ</name>
<dbReference type="GO" id="GO:0030288">
    <property type="term" value="C:outer membrane-bounded periplasmic space"/>
    <property type="evidence" value="ECO:0007669"/>
    <property type="project" value="TreeGrafter"/>
</dbReference>
<comment type="catalytic activity">
    <reaction evidence="8">
        <text>[GlcNAc-(1-&gt;4)-Mur2Ac(oyl-L-Ala-gamma-D-Glu-L-Lys-D-Ala-D-Ala)](n)-di-trans,octa-cis-undecaprenyl diphosphate + beta-D-GlcNAc-(1-&gt;4)-Mur2Ac(oyl-L-Ala-gamma-D-Glu-L-Lys-D-Ala-D-Ala)-di-trans,octa-cis-undecaprenyl diphosphate = [GlcNAc-(1-&gt;4)-Mur2Ac(oyl-L-Ala-gamma-D-Glu-L-Lys-D-Ala-D-Ala)](n+1)-di-trans,octa-cis-undecaprenyl diphosphate + di-trans,octa-cis-undecaprenyl diphosphate + H(+)</text>
        <dbReference type="Rhea" id="RHEA:23708"/>
        <dbReference type="Rhea" id="RHEA-COMP:9602"/>
        <dbReference type="Rhea" id="RHEA-COMP:9603"/>
        <dbReference type="ChEBI" id="CHEBI:15378"/>
        <dbReference type="ChEBI" id="CHEBI:58405"/>
        <dbReference type="ChEBI" id="CHEBI:60033"/>
        <dbReference type="ChEBI" id="CHEBI:78435"/>
        <dbReference type="EC" id="2.4.99.28"/>
    </reaction>
</comment>
<evidence type="ECO:0000259" key="11">
    <source>
        <dbReference type="Pfam" id="PF00912"/>
    </source>
</evidence>
<feature type="domain" description="Penicillin-binding protein transpeptidase" evidence="10">
    <location>
        <begin position="319"/>
        <end position="548"/>
    </location>
</feature>
<dbReference type="GO" id="GO:0008658">
    <property type="term" value="F:penicillin binding"/>
    <property type="evidence" value="ECO:0007669"/>
    <property type="project" value="InterPro"/>
</dbReference>
<dbReference type="InterPro" id="IPR001460">
    <property type="entry name" value="PCN-bd_Tpept"/>
</dbReference>
<evidence type="ECO:0000256" key="6">
    <source>
        <dbReference type="ARBA" id="ARBA00023268"/>
    </source>
</evidence>
<organism evidence="13">
    <name type="scientific">hydrothermal vent metagenome</name>
    <dbReference type="NCBI Taxonomy" id="652676"/>
    <lineage>
        <taxon>unclassified sequences</taxon>
        <taxon>metagenomes</taxon>
        <taxon>ecological metagenomes</taxon>
    </lineage>
</organism>
<evidence type="ECO:0000256" key="7">
    <source>
        <dbReference type="ARBA" id="ARBA00044770"/>
    </source>
</evidence>
<feature type="transmembrane region" description="Helical" evidence="9">
    <location>
        <begin position="20"/>
        <end position="39"/>
    </location>
</feature>
<dbReference type="SUPFAM" id="SSF56601">
    <property type="entry name" value="beta-lactamase/transpeptidase-like"/>
    <property type="match status" value="1"/>
</dbReference>
<keyword evidence="6" id="KW-0511">Multifunctional enzyme</keyword>
<evidence type="ECO:0000313" key="13">
    <source>
        <dbReference type="EMBL" id="CUS42586.1"/>
    </source>
</evidence>
<dbReference type="InterPro" id="IPR011815">
    <property type="entry name" value="PBP_1c"/>
</dbReference>
<evidence type="ECO:0000256" key="2">
    <source>
        <dbReference type="ARBA" id="ARBA00022670"/>
    </source>
</evidence>
<reference evidence="13" key="1">
    <citation type="submission" date="2015-10" db="EMBL/GenBank/DDBJ databases">
        <authorList>
            <person name="Gilbert D.G."/>
        </authorList>
    </citation>
    <scope>NUCLEOTIDE SEQUENCE</scope>
</reference>
<accession>A0A170PMC4</accession>
<keyword evidence="3 13" id="KW-0328">Glycosyltransferase</keyword>
<feature type="domain" description="Penicillin-binding C-terminal" evidence="12">
    <location>
        <begin position="705"/>
        <end position="795"/>
    </location>
</feature>
<dbReference type="InterPro" id="IPR023346">
    <property type="entry name" value="Lysozyme-like_dom_sf"/>
</dbReference>
<keyword evidence="2" id="KW-0645">Protease</keyword>
<evidence type="ECO:0000256" key="4">
    <source>
        <dbReference type="ARBA" id="ARBA00022679"/>
    </source>
</evidence>
<keyword evidence="9" id="KW-0812">Transmembrane</keyword>
<evidence type="ECO:0000256" key="3">
    <source>
        <dbReference type="ARBA" id="ARBA00022676"/>
    </source>
</evidence>
<dbReference type="PANTHER" id="PTHR32282">
    <property type="entry name" value="BINDING PROTEIN TRANSPEPTIDASE, PUTATIVE-RELATED"/>
    <property type="match status" value="1"/>
</dbReference>
<dbReference type="EMBL" id="CZQC01000067">
    <property type="protein sequence ID" value="CUS42586.1"/>
    <property type="molecule type" value="Genomic_DNA"/>
</dbReference>
<dbReference type="InterPro" id="IPR001264">
    <property type="entry name" value="Glyco_trans_51"/>
</dbReference>
<dbReference type="GO" id="GO:0009252">
    <property type="term" value="P:peptidoglycan biosynthetic process"/>
    <property type="evidence" value="ECO:0007669"/>
    <property type="project" value="InterPro"/>
</dbReference>
<dbReference type="GO" id="GO:0004180">
    <property type="term" value="F:carboxypeptidase activity"/>
    <property type="evidence" value="ECO:0007669"/>
    <property type="project" value="UniProtKB-KW"/>
</dbReference>